<evidence type="ECO:0000313" key="2">
    <source>
        <dbReference type="EMBL" id="PIX77807.1"/>
    </source>
</evidence>
<dbReference type="PROSITE" id="PS50902">
    <property type="entry name" value="FLAVODOXIN_LIKE"/>
    <property type="match status" value="1"/>
</dbReference>
<dbReference type="Pfam" id="PF00258">
    <property type="entry name" value="Flavodoxin_1"/>
    <property type="match status" value="1"/>
</dbReference>
<proteinExistence type="predicted"/>
<dbReference type="PROSITE" id="PS00201">
    <property type="entry name" value="FLAVODOXIN"/>
    <property type="match status" value="1"/>
</dbReference>
<dbReference type="GO" id="GO:0010181">
    <property type="term" value="F:FMN binding"/>
    <property type="evidence" value="ECO:0007669"/>
    <property type="project" value="InterPro"/>
</dbReference>
<protein>
    <submittedName>
        <fullName evidence="2">4Fe-4S ferredoxin</fullName>
    </submittedName>
</protein>
<dbReference type="Gene3D" id="3.40.50.360">
    <property type="match status" value="1"/>
</dbReference>
<dbReference type="SUPFAM" id="SSF52218">
    <property type="entry name" value="Flavoproteins"/>
    <property type="match status" value="1"/>
</dbReference>
<dbReference type="InterPro" id="IPR029039">
    <property type="entry name" value="Flavoprotein-like_sf"/>
</dbReference>
<dbReference type="InterPro" id="IPR008254">
    <property type="entry name" value="Flavodoxin/NO_synth"/>
</dbReference>
<reference evidence="3" key="1">
    <citation type="submission" date="2017-09" db="EMBL/GenBank/DDBJ databases">
        <title>Depth-based differentiation of microbial function through sediment-hosted aquifers and enrichment of novel symbionts in the deep terrestrial subsurface.</title>
        <authorList>
            <person name="Probst A.J."/>
            <person name="Ladd B."/>
            <person name="Jarett J.K."/>
            <person name="Geller-Mcgrath D.E."/>
            <person name="Sieber C.M.K."/>
            <person name="Emerson J.B."/>
            <person name="Anantharaman K."/>
            <person name="Thomas B.C."/>
            <person name="Malmstrom R."/>
            <person name="Stieglmeier M."/>
            <person name="Klingl A."/>
            <person name="Woyke T."/>
            <person name="Ryan C.M."/>
            <person name="Banfield J.F."/>
        </authorList>
    </citation>
    <scope>NUCLEOTIDE SEQUENCE [LARGE SCALE GENOMIC DNA]</scope>
</reference>
<dbReference type="InterPro" id="IPR001226">
    <property type="entry name" value="Flavodoxin_CS"/>
</dbReference>
<dbReference type="EMBL" id="PFJK01000032">
    <property type="protein sequence ID" value="PIX77807.1"/>
    <property type="molecule type" value="Genomic_DNA"/>
</dbReference>
<accession>A0A2M7M552</accession>
<organism evidence="2 3">
    <name type="scientific">bacterium (Candidatus Ratteibacteria) CG_4_10_14_3_um_filter_41_18</name>
    <dbReference type="NCBI Taxonomy" id="2014287"/>
    <lineage>
        <taxon>Bacteria</taxon>
        <taxon>Candidatus Ratteibacteria</taxon>
    </lineage>
</organism>
<name>A0A2M7M552_9BACT</name>
<feature type="domain" description="Flavodoxin-like" evidence="1">
    <location>
        <begin position="4"/>
        <end position="48"/>
    </location>
</feature>
<sequence length="48" mass="5448">MNKAAIIYFSLTGNTEKIANRIGRKLEAEGKNVERIRLSEEKNHSFLG</sequence>
<dbReference type="AlphaFoldDB" id="A0A2M7M552"/>
<evidence type="ECO:0000259" key="1">
    <source>
        <dbReference type="PROSITE" id="PS50902"/>
    </source>
</evidence>
<comment type="caution">
    <text evidence="2">The sequence shown here is derived from an EMBL/GenBank/DDBJ whole genome shotgun (WGS) entry which is preliminary data.</text>
</comment>
<dbReference type="Proteomes" id="UP000229703">
    <property type="component" value="Unassembled WGS sequence"/>
</dbReference>
<gene>
    <name evidence="2" type="ORF">COZ37_00780</name>
</gene>
<feature type="non-terminal residue" evidence="2">
    <location>
        <position position="48"/>
    </location>
</feature>
<dbReference type="GO" id="GO:0009055">
    <property type="term" value="F:electron transfer activity"/>
    <property type="evidence" value="ECO:0007669"/>
    <property type="project" value="InterPro"/>
</dbReference>
<evidence type="ECO:0000313" key="3">
    <source>
        <dbReference type="Proteomes" id="UP000229703"/>
    </source>
</evidence>